<organism evidence="11 12">
    <name type="scientific">Daphnia pulex</name>
    <name type="common">Water flea</name>
    <dbReference type="NCBI Taxonomy" id="6669"/>
    <lineage>
        <taxon>Eukaryota</taxon>
        <taxon>Metazoa</taxon>
        <taxon>Ecdysozoa</taxon>
        <taxon>Arthropoda</taxon>
        <taxon>Crustacea</taxon>
        <taxon>Branchiopoda</taxon>
        <taxon>Diplostraca</taxon>
        <taxon>Cladocera</taxon>
        <taxon>Anomopoda</taxon>
        <taxon>Daphniidae</taxon>
        <taxon>Daphnia</taxon>
    </lineage>
</organism>
<dbReference type="KEGG" id="dpx:DAPPUDRAFT_7210"/>
<keyword evidence="5 9" id="KW-0547">Nucleotide-binding</keyword>
<dbReference type="GO" id="GO:0005524">
    <property type="term" value="F:ATP binding"/>
    <property type="evidence" value="ECO:0007669"/>
    <property type="project" value="UniProtKB-UniRule"/>
</dbReference>
<evidence type="ECO:0000256" key="8">
    <source>
        <dbReference type="ARBA" id="ARBA00023137"/>
    </source>
</evidence>
<evidence type="ECO:0000256" key="9">
    <source>
        <dbReference type="PROSITE-ProRule" id="PRU10141"/>
    </source>
</evidence>
<dbReference type="PANTHER" id="PTHR24416:SF600">
    <property type="entry name" value="PDGF- AND VEGF-RECEPTOR RELATED, ISOFORM J"/>
    <property type="match status" value="1"/>
</dbReference>
<dbReference type="OMA" id="CTKEINR"/>
<dbReference type="SUPFAM" id="SSF56112">
    <property type="entry name" value="Protein kinase-like (PK-like)"/>
    <property type="match status" value="1"/>
</dbReference>
<dbReference type="PROSITE" id="PS00107">
    <property type="entry name" value="PROTEIN_KINASE_ATP"/>
    <property type="match status" value="1"/>
</dbReference>
<dbReference type="Pfam" id="PF07714">
    <property type="entry name" value="PK_Tyr_Ser-Thr"/>
    <property type="match status" value="1"/>
</dbReference>
<dbReference type="PROSITE" id="PS00240">
    <property type="entry name" value="RECEPTOR_TYR_KIN_III"/>
    <property type="match status" value="1"/>
</dbReference>
<evidence type="ECO:0000259" key="10">
    <source>
        <dbReference type="PROSITE" id="PS50011"/>
    </source>
</evidence>
<name>E9GJC5_DAPPU</name>
<sequence>LSYDKRWEFPRNRLRLGKQLGVGCFGRVVQAEAVGINDGTENYVSTVAVKMVRDRTNLAAIEGLVGELKILIHSGAHVNIVNLLGACTKEINRGELLVILEYCPFGNLRTFIINHRDTFV</sequence>
<feature type="binding site" evidence="9">
    <location>
        <position position="50"/>
    </location>
    <ligand>
        <name>ATP</name>
        <dbReference type="ChEBI" id="CHEBI:30616"/>
    </ligand>
</feature>
<evidence type="ECO:0000256" key="5">
    <source>
        <dbReference type="ARBA" id="ARBA00022741"/>
    </source>
</evidence>
<reference evidence="11 12" key="1">
    <citation type="journal article" date="2011" name="Science">
        <title>The ecoresponsive genome of Daphnia pulex.</title>
        <authorList>
            <person name="Colbourne J.K."/>
            <person name="Pfrender M.E."/>
            <person name="Gilbert D."/>
            <person name="Thomas W.K."/>
            <person name="Tucker A."/>
            <person name="Oakley T.H."/>
            <person name="Tokishita S."/>
            <person name="Aerts A."/>
            <person name="Arnold G.J."/>
            <person name="Basu M.K."/>
            <person name="Bauer D.J."/>
            <person name="Caceres C.E."/>
            <person name="Carmel L."/>
            <person name="Casola C."/>
            <person name="Choi J.H."/>
            <person name="Detter J.C."/>
            <person name="Dong Q."/>
            <person name="Dusheyko S."/>
            <person name="Eads B.D."/>
            <person name="Frohlich T."/>
            <person name="Geiler-Samerotte K.A."/>
            <person name="Gerlach D."/>
            <person name="Hatcher P."/>
            <person name="Jogdeo S."/>
            <person name="Krijgsveld J."/>
            <person name="Kriventseva E.V."/>
            <person name="Kultz D."/>
            <person name="Laforsch C."/>
            <person name="Lindquist E."/>
            <person name="Lopez J."/>
            <person name="Manak J.R."/>
            <person name="Muller J."/>
            <person name="Pangilinan J."/>
            <person name="Patwardhan R.P."/>
            <person name="Pitluck S."/>
            <person name="Pritham E.J."/>
            <person name="Rechtsteiner A."/>
            <person name="Rho M."/>
            <person name="Rogozin I.B."/>
            <person name="Sakarya O."/>
            <person name="Salamov A."/>
            <person name="Schaack S."/>
            <person name="Shapiro H."/>
            <person name="Shiga Y."/>
            <person name="Skalitzky C."/>
            <person name="Smith Z."/>
            <person name="Souvorov A."/>
            <person name="Sung W."/>
            <person name="Tang Z."/>
            <person name="Tsuchiya D."/>
            <person name="Tu H."/>
            <person name="Vos H."/>
            <person name="Wang M."/>
            <person name="Wolf Y.I."/>
            <person name="Yamagata H."/>
            <person name="Yamada T."/>
            <person name="Ye Y."/>
            <person name="Shaw J.R."/>
            <person name="Andrews J."/>
            <person name="Crease T.J."/>
            <person name="Tang H."/>
            <person name="Lucas S.M."/>
            <person name="Robertson H.M."/>
            <person name="Bork P."/>
            <person name="Koonin E.V."/>
            <person name="Zdobnov E.M."/>
            <person name="Grigoriev I.V."/>
            <person name="Lynch M."/>
            <person name="Boore J.L."/>
        </authorList>
    </citation>
    <scope>NUCLEOTIDE SEQUENCE [LARGE SCALE GENOMIC DNA]</scope>
</reference>
<evidence type="ECO:0000256" key="7">
    <source>
        <dbReference type="ARBA" id="ARBA00022840"/>
    </source>
</evidence>
<proteinExistence type="predicted"/>
<evidence type="ECO:0000256" key="1">
    <source>
        <dbReference type="ARBA" id="ARBA00004167"/>
    </source>
</evidence>
<dbReference type="GO" id="GO:0016020">
    <property type="term" value="C:membrane"/>
    <property type="evidence" value="ECO:0007669"/>
    <property type="project" value="UniProtKB-SubCell"/>
</dbReference>
<keyword evidence="6" id="KW-0418">Kinase</keyword>
<comment type="subcellular location">
    <subcellularLocation>
        <location evidence="1">Membrane</location>
        <topology evidence="1">Single-pass membrane protein</topology>
    </subcellularLocation>
</comment>
<dbReference type="GO" id="GO:0007169">
    <property type="term" value="P:cell surface receptor protein tyrosine kinase signaling pathway"/>
    <property type="evidence" value="ECO:0007669"/>
    <property type="project" value="InterPro"/>
</dbReference>
<dbReference type="EMBL" id="GL732547">
    <property type="protein sequence ID" value="EFX80425.1"/>
    <property type="molecule type" value="Genomic_DNA"/>
</dbReference>
<dbReference type="HOGENOM" id="CLU_178978_0_0_1"/>
<gene>
    <name evidence="11" type="ORF">DAPPUDRAFT_7210</name>
</gene>
<dbReference type="InterPro" id="IPR050122">
    <property type="entry name" value="RTK"/>
</dbReference>
<dbReference type="FunFam" id="3.30.200.20:FF:000776">
    <property type="entry name" value="Flk-1 receptor"/>
    <property type="match status" value="1"/>
</dbReference>
<dbReference type="OrthoDB" id="6380902at2759"/>
<protein>
    <recommendedName>
        <fullName evidence="2">receptor protein-tyrosine kinase</fullName>
        <ecNumber evidence="2">2.7.10.1</ecNumber>
    </recommendedName>
</protein>
<dbReference type="Proteomes" id="UP000000305">
    <property type="component" value="Unassembled WGS sequence"/>
</dbReference>
<dbReference type="InterPro" id="IPR011009">
    <property type="entry name" value="Kinase-like_dom_sf"/>
</dbReference>
<keyword evidence="12" id="KW-1185">Reference proteome</keyword>
<keyword evidence="3" id="KW-0597">Phosphoprotein</keyword>
<dbReference type="PANTHER" id="PTHR24416">
    <property type="entry name" value="TYROSINE-PROTEIN KINASE RECEPTOR"/>
    <property type="match status" value="1"/>
</dbReference>
<dbReference type="InterPro" id="IPR001245">
    <property type="entry name" value="Ser-Thr/Tyr_kinase_cat_dom"/>
</dbReference>
<keyword evidence="7 9" id="KW-0067">ATP-binding</keyword>
<feature type="non-terminal residue" evidence="11">
    <location>
        <position position="1"/>
    </location>
</feature>
<keyword evidence="4" id="KW-0808">Transferase</keyword>
<dbReference type="PROSITE" id="PS50011">
    <property type="entry name" value="PROTEIN_KINASE_DOM"/>
    <property type="match status" value="1"/>
</dbReference>
<dbReference type="InParanoid" id="E9GJC5"/>
<dbReference type="AlphaFoldDB" id="E9GJC5"/>
<feature type="non-terminal residue" evidence="11">
    <location>
        <position position="120"/>
    </location>
</feature>
<evidence type="ECO:0000313" key="12">
    <source>
        <dbReference type="Proteomes" id="UP000000305"/>
    </source>
</evidence>
<dbReference type="GO" id="GO:0004714">
    <property type="term" value="F:transmembrane receptor protein tyrosine kinase activity"/>
    <property type="evidence" value="ECO:0007669"/>
    <property type="project" value="UniProtKB-EC"/>
</dbReference>
<dbReference type="InterPro" id="IPR017441">
    <property type="entry name" value="Protein_kinase_ATP_BS"/>
</dbReference>
<evidence type="ECO:0000256" key="2">
    <source>
        <dbReference type="ARBA" id="ARBA00011902"/>
    </source>
</evidence>
<dbReference type="InterPro" id="IPR001824">
    <property type="entry name" value="Tyr_kinase_rcpt_3_CS"/>
</dbReference>
<accession>E9GJC5</accession>
<dbReference type="EC" id="2.7.10.1" evidence="2"/>
<evidence type="ECO:0000313" key="11">
    <source>
        <dbReference type="EMBL" id="EFX80425.1"/>
    </source>
</evidence>
<dbReference type="eggNOG" id="KOG0200">
    <property type="taxonomic scope" value="Eukaryota"/>
</dbReference>
<dbReference type="InterPro" id="IPR000719">
    <property type="entry name" value="Prot_kinase_dom"/>
</dbReference>
<dbReference type="Gene3D" id="3.30.200.20">
    <property type="entry name" value="Phosphorylase Kinase, domain 1"/>
    <property type="match status" value="1"/>
</dbReference>
<evidence type="ECO:0000256" key="6">
    <source>
        <dbReference type="ARBA" id="ARBA00022777"/>
    </source>
</evidence>
<feature type="domain" description="Protein kinase" evidence="10">
    <location>
        <begin position="14"/>
        <end position="120"/>
    </location>
</feature>
<evidence type="ECO:0000256" key="3">
    <source>
        <dbReference type="ARBA" id="ARBA00022553"/>
    </source>
</evidence>
<evidence type="ECO:0000256" key="4">
    <source>
        <dbReference type="ARBA" id="ARBA00022679"/>
    </source>
</evidence>
<dbReference type="PhylomeDB" id="E9GJC5"/>
<keyword evidence="8" id="KW-0829">Tyrosine-protein kinase</keyword>